<comment type="subcellular location">
    <subcellularLocation>
        <location evidence="1 12">Cell membrane</location>
        <topology evidence="1 12">Multi-pass membrane protein</topology>
    </subcellularLocation>
</comment>
<dbReference type="Pfam" id="PF00510">
    <property type="entry name" value="COX3"/>
    <property type="match status" value="1"/>
</dbReference>
<keyword evidence="5 12" id="KW-0812">Transmembrane</keyword>
<comment type="catalytic activity">
    <reaction evidence="11">
        <text>4 Fe(II)-[cytochrome c] + O2 + 8 H(+)(in) = 4 Fe(III)-[cytochrome c] + 2 H2O + 4 H(+)(out)</text>
        <dbReference type="Rhea" id="RHEA:11436"/>
        <dbReference type="Rhea" id="RHEA-COMP:10350"/>
        <dbReference type="Rhea" id="RHEA-COMP:14399"/>
        <dbReference type="ChEBI" id="CHEBI:15377"/>
        <dbReference type="ChEBI" id="CHEBI:15378"/>
        <dbReference type="ChEBI" id="CHEBI:15379"/>
        <dbReference type="ChEBI" id="CHEBI:29033"/>
        <dbReference type="ChEBI" id="CHEBI:29034"/>
        <dbReference type="EC" id="7.1.1.9"/>
    </reaction>
</comment>
<dbReference type="AlphaFoldDB" id="A0A1B0ZIL9"/>
<dbReference type="SUPFAM" id="SSF81452">
    <property type="entry name" value="Cytochrome c oxidase subunit III-like"/>
    <property type="match status" value="1"/>
</dbReference>
<dbReference type="PATRIC" id="fig|1630135.4.peg.1224"/>
<evidence type="ECO:0000256" key="9">
    <source>
        <dbReference type="ARBA" id="ARBA00031400"/>
    </source>
</evidence>
<evidence type="ECO:0000256" key="13">
    <source>
        <dbReference type="SAM" id="MobiDB-lite"/>
    </source>
</evidence>
<feature type="transmembrane region" description="Helical" evidence="14">
    <location>
        <begin position="38"/>
        <end position="58"/>
    </location>
</feature>
<dbReference type="InterPro" id="IPR024791">
    <property type="entry name" value="Cyt_c/ubiquinol_Oxase_su3"/>
</dbReference>
<dbReference type="Proteomes" id="UP000092596">
    <property type="component" value="Chromosome"/>
</dbReference>
<evidence type="ECO:0000256" key="5">
    <source>
        <dbReference type="ARBA" id="ARBA00022692"/>
    </source>
</evidence>
<evidence type="ECO:0000313" key="16">
    <source>
        <dbReference type="EMBL" id="ANP27773.1"/>
    </source>
</evidence>
<sequence>MASLPDQRRMRTVTTATLSSAPRTSPVSRPNTTQVGTIVWLASEIMFFGALFAMYFTLYGVVPEVFYEGQKNFTLNFAITNTIILVTSSITCQMGVFAAEKRRKRRTGSIVNIAGWGLIEWYTLTFVLGAIFVSGQVFEYAELIHKGLTISSTPHGSIFYLATGFHGLHVLGGLIAFLFVLARAYAAKNFTHHEEVSAICVSYYWHFVDVIWVALFFVVYLLDPLVLHTVEGNWVFF</sequence>
<dbReference type="FunFam" id="1.20.120.80:FF:000001">
    <property type="entry name" value="Cytochrome (Ubi)quinol oxidase subunit III"/>
    <property type="match status" value="1"/>
</dbReference>
<proteinExistence type="inferred from homology"/>
<dbReference type="CDD" id="cd00386">
    <property type="entry name" value="Heme_Cu_Oxidase_III_like"/>
    <property type="match status" value="1"/>
</dbReference>
<evidence type="ECO:0000256" key="14">
    <source>
        <dbReference type="SAM" id="Phobius"/>
    </source>
</evidence>
<accession>A0A1B0ZIL9</accession>
<keyword evidence="7 14" id="KW-1133">Transmembrane helix</keyword>
<protein>
    <recommendedName>
        <fullName evidence="3">cytochrome-c oxidase</fullName>
        <ecNumber evidence="3">7.1.1.9</ecNumber>
    </recommendedName>
    <alternativeName>
        <fullName evidence="9">Cytochrome aa3 subunit 3</fullName>
    </alternativeName>
    <alternativeName>
        <fullName evidence="10">Cytochrome c oxidase polypeptide III</fullName>
    </alternativeName>
</protein>
<evidence type="ECO:0000256" key="10">
    <source>
        <dbReference type="ARBA" id="ARBA00031625"/>
    </source>
</evidence>
<organism evidence="16 17">
    <name type="scientific">Dermabacter vaginalis</name>
    <dbReference type="NCBI Taxonomy" id="1630135"/>
    <lineage>
        <taxon>Bacteria</taxon>
        <taxon>Bacillati</taxon>
        <taxon>Actinomycetota</taxon>
        <taxon>Actinomycetes</taxon>
        <taxon>Micrococcales</taxon>
        <taxon>Dermabacteraceae</taxon>
        <taxon>Dermabacter</taxon>
    </lineage>
</organism>
<dbReference type="GO" id="GO:0016491">
    <property type="term" value="F:oxidoreductase activity"/>
    <property type="evidence" value="ECO:0007669"/>
    <property type="project" value="UniProtKB-KW"/>
</dbReference>
<evidence type="ECO:0000313" key="17">
    <source>
        <dbReference type="Proteomes" id="UP000092596"/>
    </source>
</evidence>
<evidence type="ECO:0000256" key="3">
    <source>
        <dbReference type="ARBA" id="ARBA00012949"/>
    </source>
</evidence>
<feature type="transmembrane region" description="Helical" evidence="14">
    <location>
        <begin position="203"/>
        <end position="222"/>
    </location>
</feature>
<feature type="domain" description="Heme-copper oxidase subunit III family profile" evidence="15">
    <location>
        <begin position="34"/>
        <end position="224"/>
    </location>
</feature>
<evidence type="ECO:0000256" key="2">
    <source>
        <dbReference type="ARBA" id="ARBA00010581"/>
    </source>
</evidence>
<dbReference type="InterPro" id="IPR035973">
    <property type="entry name" value="Cyt_c_oxidase_su3-like_sf"/>
</dbReference>
<keyword evidence="6" id="KW-1278">Translocase</keyword>
<feature type="transmembrane region" description="Helical" evidence="14">
    <location>
        <begin position="110"/>
        <end position="138"/>
    </location>
</feature>
<dbReference type="KEGG" id="dva:DAD186_12230"/>
<keyword evidence="8 14" id="KW-0472">Membrane</keyword>
<dbReference type="EMBL" id="CP012117">
    <property type="protein sequence ID" value="ANP27773.1"/>
    <property type="molecule type" value="Genomic_DNA"/>
</dbReference>
<evidence type="ECO:0000256" key="12">
    <source>
        <dbReference type="RuleBase" id="RU003376"/>
    </source>
</evidence>
<keyword evidence="4" id="KW-1003">Cell membrane</keyword>
<dbReference type="PANTHER" id="PTHR11403">
    <property type="entry name" value="CYTOCHROME C OXIDASE SUBUNIT III"/>
    <property type="match status" value="1"/>
</dbReference>
<feature type="transmembrane region" description="Helical" evidence="14">
    <location>
        <begin position="78"/>
        <end position="98"/>
    </location>
</feature>
<dbReference type="InterPro" id="IPR013833">
    <property type="entry name" value="Cyt_c_oxidase_su3_a-hlx"/>
</dbReference>
<dbReference type="GO" id="GO:0004129">
    <property type="term" value="F:cytochrome-c oxidase activity"/>
    <property type="evidence" value="ECO:0007669"/>
    <property type="project" value="UniProtKB-EC"/>
</dbReference>
<dbReference type="InterPro" id="IPR000298">
    <property type="entry name" value="Cyt_c_oxidase-like_su3"/>
</dbReference>
<gene>
    <name evidence="16" type="ORF">DAD186_12230</name>
</gene>
<name>A0A1B0ZIL9_9MICO</name>
<dbReference type="PROSITE" id="PS50253">
    <property type="entry name" value="COX3"/>
    <property type="match status" value="1"/>
</dbReference>
<dbReference type="Gene3D" id="1.20.120.80">
    <property type="entry name" value="Cytochrome c oxidase, subunit III, four-helix bundle"/>
    <property type="match status" value="1"/>
</dbReference>
<keyword evidence="16" id="KW-0560">Oxidoreductase</keyword>
<dbReference type="STRING" id="1630135.DAD186_12230"/>
<feature type="transmembrane region" description="Helical" evidence="14">
    <location>
        <begin position="158"/>
        <end position="182"/>
    </location>
</feature>
<feature type="compositionally biased region" description="Polar residues" evidence="13">
    <location>
        <begin position="12"/>
        <end position="29"/>
    </location>
</feature>
<evidence type="ECO:0000256" key="4">
    <source>
        <dbReference type="ARBA" id="ARBA00022475"/>
    </source>
</evidence>
<feature type="region of interest" description="Disordered" evidence="13">
    <location>
        <begin position="1"/>
        <end position="29"/>
    </location>
</feature>
<evidence type="ECO:0000256" key="11">
    <source>
        <dbReference type="ARBA" id="ARBA00047816"/>
    </source>
</evidence>
<reference evidence="16 17" key="1">
    <citation type="submission" date="2015-06" db="EMBL/GenBank/DDBJ databases">
        <title>Investigation of pathophysiology for high-risk pregnancy and development of treatment modality based on it.</title>
        <authorList>
            <person name="Kim B.-C."/>
            <person name="Lim S."/>
        </authorList>
    </citation>
    <scope>NUCLEOTIDE SEQUENCE [LARGE SCALE GENOMIC DNA]</scope>
    <source>
        <strain evidence="16 17">AD1-86</strain>
    </source>
</reference>
<evidence type="ECO:0000256" key="1">
    <source>
        <dbReference type="ARBA" id="ARBA00004651"/>
    </source>
</evidence>
<evidence type="ECO:0000256" key="7">
    <source>
        <dbReference type="ARBA" id="ARBA00022989"/>
    </source>
</evidence>
<dbReference type="EC" id="7.1.1.9" evidence="3"/>
<evidence type="ECO:0000259" key="15">
    <source>
        <dbReference type="PROSITE" id="PS50253"/>
    </source>
</evidence>
<dbReference type="GO" id="GO:0005886">
    <property type="term" value="C:plasma membrane"/>
    <property type="evidence" value="ECO:0007669"/>
    <property type="project" value="UniProtKB-SubCell"/>
</dbReference>
<evidence type="ECO:0000256" key="6">
    <source>
        <dbReference type="ARBA" id="ARBA00022967"/>
    </source>
</evidence>
<dbReference type="PANTHER" id="PTHR11403:SF2">
    <property type="entry name" value="CYTOCHROME BO(3) UBIQUINOL OXIDASE SUBUNIT 3"/>
    <property type="match status" value="1"/>
</dbReference>
<evidence type="ECO:0000256" key="8">
    <source>
        <dbReference type="ARBA" id="ARBA00023136"/>
    </source>
</evidence>
<comment type="similarity">
    <text evidence="2 12">Belongs to the cytochrome c oxidase subunit 3 family.</text>
</comment>
<dbReference type="GO" id="GO:0019646">
    <property type="term" value="P:aerobic electron transport chain"/>
    <property type="evidence" value="ECO:0007669"/>
    <property type="project" value="InterPro"/>
</dbReference>